<feature type="domain" description="HTH deoR-type" evidence="4">
    <location>
        <begin position="2"/>
        <end position="36"/>
    </location>
</feature>
<evidence type="ECO:0000313" key="6">
    <source>
        <dbReference type="Proteomes" id="UP000053675"/>
    </source>
</evidence>
<evidence type="ECO:0000256" key="1">
    <source>
        <dbReference type="ARBA" id="ARBA00023015"/>
    </source>
</evidence>
<keyword evidence="1" id="KW-0805">Transcription regulation</keyword>
<dbReference type="InterPro" id="IPR037171">
    <property type="entry name" value="NagB/RpiA_transferase-like"/>
</dbReference>
<comment type="caution">
    <text evidence="5">The sequence shown here is derived from an EMBL/GenBank/DDBJ whole genome shotgun (WGS) entry which is preliminary data.</text>
</comment>
<dbReference type="EMBL" id="JMQM01000003">
    <property type="protein sequence ID" value="KFB08128.1"/>
    <property type="molecule type" value="Genomic_DNA"/>
</dbReference>
<protein>
    <submittedName>
        <fullName evidence="5">Transcriptional regulator, DeoR family</fullName>
    </submittedName>
</protein>
<name>A0A084U592_9HYPH</name>
<proteinExistence type="predicted"/>
<dbReference type="Gene3D" id="3.40.50.1360">
    <property type="match status" value="1"/>
</dbReference>
<dbReference type="InterPro" id="IPR050313">
    <property type="entry name" value="Carb_Metab_HTH_regulators"/>
</dbReference>
<dbReference type="PANTHER" id="PTHR30363">
    <property type="entry name" value="HTH-TYPE TRANSCRIPTIONAL REGULATOR SRLR-RELATED"/>
    <property type="match status" value="1"/>
</dbReference>
<evidence type="ECO:0000259" key="4">
    <source>
        <dbReference type="Pfam" id="PF08220"/>
    </source>
</evidence>
<dbReference type="STRING" id="472175.EL18_03338"/>
<dbReference type="eggNOG" id="COG1349">
    <property type="taxonomic scope" value="Bacteria"/>
</dbReference>
<feature type="domain" description="DeoR-like transcriptional repressor C-terminal sensor" evidence="3">
    <location>
        <begin position="69"/>
        <end position="224"/>
    </location>
</feature>
<dbReference type="PATRIC" id="fig|472175.3.peg.3335"/>
<dbReference type="Pfam" id="PF08220">
    <property type="entry name" value="HTH_DeoR"/>
    <property type="match status" value="1"/>
</dbReference>
<keyword evidence="6" id="KW-1185">Reference proteome</keyword>
<evidence type="ECO:0000313" key="5">
    <source>
        <dbReference type="EMBL" id="KFB08128.1"/>
    </source>
</evidence>
<dbReference type="GO" id="GO:0003700">
    <property type="term" value="F:DNA-binding transcription factor activity"/>
    <property type="evidence" value="ECO:0007669"/>
    <property type="project" value="InterPro"/>
</dbReference>
<dbReference type="InterPro" id="IPR014036">
    <property type="entry name" value="DeoR-like_C"/>
</dbReference>
<sequence>MRIKALKKLCEGGAILHITEAAQQLETSEITIRRDLGDGESGILCLGGYIMLAEEKGERYSLTHAQSTNIAAKRRIAAEAAKLIEPEDTVFIDAGSTLHHLAPLVPQNANITVVTQAMNIAESIVRLEGVTLMMVSGIYHPESGSFSSDTALQMLQEVNITKGFFSAAGIHESEGVTCFHFHEIAVKKAAIVRSQRRFLVSDPTKWGKLRPATFGHLQDFELWIGRDQEQVSQDHGS</sequence>
<dbReference type="Pfam" id="PF00455">
    <property type="entry name" value="DeoRC"/>
    <property type="match status" value="1"/>
</dbReference>
<keyword evidence="2" id="KW-0804">Transcription</keyword>
<reference evidence="5 6" key="1">
    <citation type="submission" date="2014-05" db="EMBL/GenBank/DDBJ databases">
        <title>Draft Genome Sequence of Nitratireductor basaltis Strain UMTGB225, A Marine Bacterium Isolated from Green Barrel Tunicate.</title>
        <authorList>
            <person name="Gan H.Y."/>
        </authorList>
    </citation>
    <scope>NUCLEOTIDE SEQUENCE [LARGE SCALE GENOMIC DNA]</scope>
    <source>
        <strain evidence="5 6">UMTGB225</strain>
    </source>
</reference>
<dbReference type="InterPro" id="IPR001034">
    <property type="entry name" value="DeoR_HTH"/>
</dbReference>
<accession>A0A084U592</accession>
<evidence type="ECO:0000259" key="3">
    <source>
        <dbReference type="Pfam" id="PF00455"/>
    </source>
</evidence>
<evidence type="ECO:0000256" key="2">
    <source>
        <dbReference type="ARBA" id="ARBA00023163"/>
    </source>
</evidence>
<dbReference type="SMART" id="SM01134">
    <property type="entry name" value="DeoRC"/>
    <property type="match status" value="1"/>
</dbReference>
<dbReference type="SUPFAM" id="SSF100950">
    <property type="entry name" value="NagB/RpiA/CoA transferase-like"/>
    <property type="match status" value="1"/>
</dbReference>
<dbReference type="PANTHER" id="PTHR30363:SF8">
    <property type="entry name" value="DEOXYRIBOSE OPERON REPRESSOR"/>
    <property type="match status" value="1"/>
</dbReference>
<gene>
    <name evidence="5" type="ORF">EL18_03338</name>
</gene>
<organism evidence="5 6">
    <name type="scientific">Nitratireductor basaltis</name>
    <dbReference type="NCBI Taxonomy" id="472175"/>
    <lineage>
        <taxon>Bacteria</taxon>
        <taxon>Pseudomonadati</taxon>
        <taxon>Pseudomonadota</taxon>
        <taxon>Alphaproteobacteria</taxon>
        <taxon>Hyphomicrobiales</taxon>
        <taxon>Phyllobacteriaceae</taxon>
        <taxon>Nitratireductor</taxon>
    </lineage>
</organism>
<dbReference type="AlphaFoldDB" id="A0A084U592"/>
<dbReference type="Proteomes" id="UP000053675">
    <property type="component" value="Unassembled WGS sequence"/>
</dbReference>